<reference evidence="1 2" key="1">
    <citation type="submission" date="2023-07" db="EMBL/GenBank/DDBJ databases">
        <title>Sequencing the genomes of 1000 actinobacteria strains.</title>
        <authorList>
            <person name="Klenk H.-P."/>
        </authorList>
    </citation>
    <scope>NUCLEOTIDE SEQUENCE [LARGE SCALE GENOMIC DNA]</scope>
    <source>
        <strain evidence="1 2">DSM 44710</strain>
    </source>
</reference>
<accession>A0ABT9N7I1</accession>
<dbReference type="Gene3D" id="1.10.510.10">
    <property type="entry name" value="Transferase(Phosphotransferase) domain 1"/>
    <property type="match status" value="1"/>
</dbReference>
<comment type="caution">
    <text evidence="1">The sequence shown here is derived from an EMBL/GenBank/DDBJ whole genome shotgun (WGS) entry which is preliminary data.</text>
</comment>
<gene>
    <name evidence="1" type="ORF">J2S43_008173</name>
</gene>
<keyword evidence="2" id="KW-1185">Reference proteome</keyword>
<organism evidence="1 2">
    <name type="scientific">Catenuloplanes nepalensis</name>
    <dbReference type="NCBI Taxonomy" id="587533"/>
    <lineage>
        <taxon>Bacteria</taxon>
        <taxon>Bacillati</taxon>
        <taxon>Actinomycetota</taxon>
        <taxon>Actinomycetes</taxon>
        <taxon>Micromonosporales</taxon>
        <taxon>Micromonosporaceae</taxon>
        <taxon>Catenuloplanes</taxon>
    </lineage>
</organism>
<evidence type="ECO:0000313" key="1">
    <source>
        <dbReference type="EMBL" id="MDP9799661.1"/>
    </source>
</evidence>
<dbReference type="Proteomes" id="UP001240984">
    <property type="component" value="Unassembled WGS sequence"/>
</dbReference>
<dbReference type="InterPro" id="IPR011009">
    <property type="entry name" value="Kinase-like_dom_sf"/>
</dbReference>
<evidence type="ECO:0008006" key="3">
    <source>
        <dbReference type="Google" id="ProtNLM"/>
    </source>
</evidence>
<proteinExistence type="predicted"/>
<evidence type="ECO:0000313" key="2">
    <source>
        <dbReference type="Proteomes" id="UP001240984"/>
    </source>
</evidence>
<dbReference type="EMBL" id="JAUSRA010000001">
    <property type="protein sequence ID" value="MDP9799661.1"/>
    <property type="molecule type" value="Genomic_DNA"/>
</dbReference>
<name>A0ABT9N7I1_9ACTN</name>
<dbReference type="SUPFAM" id="SSF56112">
    <property type="entry name" value="Protein kinase-like (PK-like)"/>
    <property type="match status" value="1"/>
</dbReference>
<dbReference type="RefSeq" id="WP_306838641.1">
    <property type="nucleotide sequence ID" value="NZ_JAUSRA010000001.1"/>
</dbReference>
<protein>
    <recommendedName>
        <fullName evidence="3">Protein kinase domain-containing protein</fullName>
    </recommendedName>
</protein>
<sequence>MEAEIGPAMPRLRDVPLPPETDLIALAEAALTGGGDAALTGGGEAVQAGRAAPMQRGPAAVGGAWRAGAKIRLGDAAFLLQDPVIGVAGPGHELRRARARQLTPVGRDVWLVQAHAFRPAPAAHRALDDVTAQGLLLSRLHVLPALPRLIDTVPGPGSVTLVLALPDARPLPEVLGGTPYPRHVLDLLWRGLPALCAVLDALHDRGFAHRALCADALLCTVDGRIVPRDLGRAAFSAVPGDGPGPAADVRDLAALIYEAVTGLRPGAPPIPPGLLRPDAADLDDILLPALDPDPATRPPLARMSRRLRTLAIRGIPA</sequence>